<dbReference type="Pfam" id="PF12248">
    <property type="entry name" value="Methyltransf_FA"/>
    <property type="match status" value="1"/>
</dbReference>
<evidence type="ECO:0000259" key="2">
    <source>
        <dbReference type="Pfam" id="PF12248"/>
    </source>
</evidence>
<evidence type="ECO:0000256" key="1">
    <source>
        <dbReference type="SAM" id="SignalP"/>
    </source>
</evidence>
<evidence type="ECO:0000313" key="4">
    <source>
        <dbReference type="Proteomes" id="UP000683360"/>
    </source>
</evidence>
<proteinExistence type="predicted"/>
<accession>A0A8S3U5L3</accession>
<sequence length="282" mass="32081">MASGQRLFLLSIVTLKTLGLVIENTFTTPKIEHIYLLNFADVWQYVVDINQYGLDLSGITTLTFEVKACHDATIIMSNSDDGNSSKPIYQFIIGGWGNKKSAIQRRRDYSLTPGTYQTFEFDTLGLCQCAEYRPFWISTTNGVLMIGKGFIIGTNVVAEWTDPNPFTVRRIGIYTNIWRTGVWKVQIEVVNNLYDGHFSRCTTNYKAVLNILISNNNTSLSDCVVLCDMLLSCIGFNYHKQSCELVALSPGVVRNIPMKQEEGWKFYSKCYRYNGACLWCYF</sequence>
<dbReference type="AlphaFoldDB" id="A0A8S3U5L3"/>
<name>A0A8S3U5L3_MYTED</name>
<dbReference type="Proteomes" id="UP000683360">
    <property type="component" value="Unassembled WGS sequence"/>
</dbReference>
<dbReference type="InterPro" id="IPR022041">
    <property type="entry name" value="Methyltransf_FA"/>
</dbReference>
<comment type="caution">
    <text evidence="3">The sequence shown here is derived from an EMBL/GenBank/DDBJ whole genome shotgun (WGS) entry which is preliminary data.</text>
</comment>
<organism evidence="3 4">
    <name type="scientific">Mytilus edulis</name>
    <name type="common">Blue mussel</name>
    <dbReference type="NCBI Taxonomy" id="6550"/>
    <lineage>
        <taxon>Eukaryota</taxon>
        <taxon>Metazoa</taxon>
        <taxon>Spiralia</taxon>
        <taxon>Lophotrochozoa</taxon>
        <taxon>Mollusca</taxon>
        <taxon>Bivalvia</taxon>
        <taxon>Autobranchia</taxon>
        <taxon>Pteriomorphia</taxon>
        <taxon>Mytilida</taxon>
        <taxon>Mytiloidea</taxon>
        <taxon>Mytilidae</taxon>
        <taxon>Mytilinae</taxon>
        <taxon>Mytilus</taxon>
    </lineage>
</organism>
<feature type="domain" description="Farnesoic acid O-methyl transferase" evidence="2">
    <location>
        <begin position="60"/>
        <end position="185"/>
    </location>
</feature>
<keyword evidence="4" id="KW-1185">Reference proteome</keyword>
<reference evidence="3" key="1">
    <citation type="submission" date="2021-03" db="EMBL/GenBank/DDBJ databases">
        <authorList>
            <person name="Bekaert M."/>
        </authorList>
    </citation>
    <scope>NUCLEOTIDE SEQUENCE</scope>
</reference>
<evidence type="ECO:0000313" key="3">
    <source>
        <dbReference type="EMBL" id="CAG2238728.1"/>
    </source>
</evidence>
<dbReference type="OrthoDB" id="6162281at2759"/>
<feature type="chain" id="PRO_5035807681" description="Farnesoic acid O-methyl transferase domain-containing protein" evidence="1">
    <location>
        <begin position="20"/>
        <end position="282"/>
    </location>
</feature>
<keyword evidence="1" id="KW-0732">Signal</keyword>
<gene>
    <name evidence="3" type="ORF">MEDL_51130</name>
</gene>
<feature type="signal peptide" evidence="1">
    <location>
        <begin position="1"/>
        <end position="19"/>
    </location>
</feature>
<protein>
    <recommendedName>
        <fullName evidence="2">Farnesoic acid O-methyl transferase domain-containing protein</fullName>
    </recommendedName>
</protein>
<dbReference type="EMBL" id="CAJPWZ010002487">
    <property type="protein sequence ID" value="CAG2238728.1"/>
    <property type="molecule type" value="Genomic_DNA"/>
</dbReference>